<dbReference type="InterPro" id="IPR053793">
    <property type="entry name" value="PB1-like"/>
</dbReference>
<feature type="domain" description="PB1" evidence="12">
    <location>
        <begin position="128"/>
        <end position="237"/>
    </location>
</feature>
<dbReference type="InterPro" id="IPR003311">
    <property type="entry name" value="AUX_IAA"/>
</dbReference>
<sequence length="240" mass="25409">MSAEDSSDDGGELDLGLALTLGGGGGKEAGTSSVRSRIFTAFPSASSSSSSSTLSTANASAGTKRSAHSVAAAASQVVGWPPIRAYRMNSMANQAKTLETEEFNAIIKKNRSKTNNNDTNGSAKVRATLFVKVNMDGVPIGRKVDLHALSSYETLAQTLQDMFQQPTAPVTATRSSIQDDFMEGARRPSTVLDGSSEFVLTYEDKDGDWMLVGDVPWGIFLSSVKRLKVMRTSEATGLGI</sequence>
<dbReference type="PANTHER" id="PTHR31734">
    <property type="entry name" value="AUXIN-RESPONSIVE PROTEIN IAA17"/>
    <property type="match status" value="1"/>
</dbReference>
<evidence type="ECO:0000256" key="10">
    <source>
        <dbReference type="RuleBase" id="RU004549"/>
    </source>
</evidence>
<dbReference type="InterPro" id="IPR033389">
    <property type="entry name" value="AUX/IAA_dom"/>
</dbReference>
<keyword evidence="6 10" id="KW-0804">Transcription</keyword>
<keyword evidence="4 10" id="KW-0678">Repressor</keyword>
<accession>A0A1Q3D6D0</accession>
<dbReference type="FunCoup" id="A0A1Q3D6D0">
    <property type="interactions" value="243"/>
</dbReference>
<evidence type="ECO:0000313" key="14">
    <source>
        <dbReference type="Proteomes" id="UP000187406"/>
    </source>
</evidence>
<dbReference type="EMBL" id="BDDD01004617">
    <property type="protein sequence ID" value="GAV87991.1"/>
    <property type="molecule type" value="Genomic_DNA"/>
</dbReference>
<evidence type="ECO:0000259" key="12">
    <source>
        <dbReference type="PROSITE" id="PS51745"/>
    </source>
</evidence>
<name>A0A1Q3D6D0_CEPFO</name>
<comment type="similarity">
    <text evidence="2 10">Belongs to the Aux/IAA family.</text>
</comment>
<evidence type="ECO:0000256" key="3">
    <source>
        <dbReference type="ARBA" id="ARBA00011726"/>
    </source>
</evidence>
<keyword evidence="8 10" id="KW-0927">Auxin signaling pathway</keyword>
<keyword evidence="14" id="KW-1185">Reference proteome</keyword>
<evidence type="ECO:0000256" key="5">
    <source>
        <dbReference type="ARBA" id="ARBA00023015"/>
    </source>
</evidence>
<dbReference type="Proteomes" id="UP000187406">
    <property type="component" value="Unassembled WGS sequence"/>
</dbReference>
<dbReference type="OrthoDB" id="773336at2759"/>
<keyword evidence="5 10" id="KW-0805">Transcription regulation</keyword>
<feature type="compositionally biased region" description="Acidic residues" evidence="11">
    <location>
        <begin position="1"/>
        <end position="12"/>
    </location>
</feature>
<evidence type="ECO:0000256" key="8">
    <source>
        <dbReference type="ARBA" id="ARBA00023294"/>
    </source>
</evidence>
<comment type="caution">
    <text evidence="13">The sequence shown here is derived from an EMBL/GenBank/DDBJ whole genome shotgun (WGS) entry which is preliminary data.</text>
</comment>
<dbReference type="InParanoid" id="A0A1Q3D6D0"/>
<dbReference type="Gene3D" id="3.10.20.90">
    <property type="entry name" value="Phosphatidylinositol 3-kinase Catalytic Subunit, Chain A, domain 1"/>
    <property type="match status" value="1"/>
</dbReference>
<evidence type="ECO:0000256" key="6">
    <source>
        <dbReference type="ARBA" id="ARBA00023163"/>
    </source>
</evidence>
<protein>
    <recommendedName>
        <fullName evidence="10">Auxin-responsive protein</fullName>
    </recommendedName>
</protein>
<evidence type="ECO:0000256" key="11">
    <source>
        <dbReference type="SAM" id="MobiDB-lite"/>
    </source>
</evidence>
<keyword evidence="7 10" id="KW-0539">Nucleus</keyword>
<dbReference type="PANTHER" id="PTHR31734:SF6">
    <property type="entry name" value="AUXIN-RESPONSIVE PROTEIN IAA11"/>
    <property type="match status" value="1"/>
</dbReference>
<evidence type="ECO:0000256" key="9">
    <source>
        <dbReference type="ARBA" id="ARBA00025283"/>
    </source>
</evidence>
<dbReference type="GO" id="GO:0005634">
    <property type="term" value="C:nucleus"/>
    <property type="evidence" value="ECO:0007669"/>
    <property type="project" value="UniProtKB-SubCell"/>
</dbReference>
<reference evidence="14" key="1">
    <citation type="submission" date="2016-04" db="EMBL/GenBank/DDBJ databases">
        <title>Cephalotus genome sequencing.</title>
        <authorList>
            <person name="Fukushima K."/>
            <person name="Hasebe M."/>
            <person name="Fang X."/>
        </authorList>
    </citation>
    <scope>NUCLEOTIDE SEQUENCE [LARGE SCALE GENOMIC DNA]</scope>
    <source>
        <strain evidence="14">cv. St1</strain>
    </source>
</reference>
<comment type="subunit">
    <text evidence="3 10">Homodimers and heterodimers.</text>
</comment>
<dbReference type="GO" id="GO:0009734">
    <property type="term" value="P:auxin-activated signaling pathway"/>
    <property type="evidence" value="ECO:0007669"/>
    <property type="project" value="UniProtKB-UniRule"/>
</dbReference>
<dbReference type="GO" id="GO:0006355">
    <property type="term" value="P:regulation of DNA-templated transcription"/>
    <property type="evidence" value="ECO:0007669"/>
    <property type="project" value="InterPro"/>
</dbReference>
<dbReference type="SUPFAM" id="SSF54277">
    <property type="entry name" value="CAD &amp; PB1 domains"/>
    <property type="match status" value="1"/>
</dbReference>
<evidence type="ECO:0000256" key="2">
    <source>
        <dbReference type="ARBA" id="ARBA00006728"/>
    </source>
</evidence>
<evidence type="ECO:0000256" key="7">
    <source>
        <dbReference type="ARBA" id="ARBA00023242"/>
    </source>
</evidence>
<gene>
    <name evidence="13" type="ORF">CFOL_v3_31415</name>
</gene>
<proteinExistence type="inferred from homology"/>
<evidence type="ECO:0000256" key="1">
    <source>
        <dbReference type="ARBA" id="ARBA00004123"/>
    </source>
</evidence>
<feature type="region of interest" description="Disordered" evidence="11">
    <location>
        <begin position="1"/>
        <end position="32"/>
    </location>
</feature>
<comment type="function">
    <text evidence="9">Aux/IAA proteins are short-lived transcriptional factors that function as repressors of early auxin response genes at low auxin concentrations. Repression is thought to result from the interaction with auxin response factors (ARFs), proteins that bind to the auxin-responsive promoter element (AuxRE). Formation of heterodimers with ARF proteins may alter their ability to modulate early auxin response genes expression.</text>
</comment>
<comment type="subcellular location">
    <subcellularLocation>
        <location evidence="1 10">Nucleus</location>
    </subcellularLocation>
</comment>
<dbReference type="FunFam" id="3.10.20.90:FF:000078">
    <property type="entry name" value="Auxin-responsive protein"/>
    <property type="match status" value="1"/>
</dbReference>
<dbReference type="AlphaFoldDB" id="A0A1Q3D6D0"/>
<evidence type="ECO:0000313" key="13">
    <source>
        <dbReference type="EMBL" id="GAV87991.1"/>
    </source>
</evidence>
<evidence type="ECO:0000256" key="4">
    <source>
        <dbReference type="ARBA" id="ARBA00022491"/>
    </source>
</evidence>
<organism evidence="13 14">
    <name type="scientific">Cephalotus follicularis</name>
    <name type="common">Albany pitcher plant</name>
    <dbReference type="NCBI Taxonomy" id="3775"/>
    <lineage>
        <taxon>Eukaryota</taxon>
        <taxon>Viridiplantae</taxon>
        <taxon>Streptophyta</taxon>
        <taxon>Embryophyta</taxon>
        <taxon>Tracheophyta</taxon>
        <taxon>Spermatophyta</taxon>
        <taxon>Magnoliopsida</taxon>
        <taxon>eudicotyledons</taxon>
        <taxon>Gunneridae</taxon>
        <taxon>Pentapetalae</taxon>
        <taxon>rosids</taxon>
        <taxon>fabids</taxon>
        <taxon>Oxalidales</taxon>
        <taxon>Cephalotaceae</taxon>
        <taxon>Cephalotus</taxon>
    </lineage>
</organism>
<dbReference type="Pfam" id="PF02309">
    <property type="entry name" value="AUX_IAA"/>
    <property type="match status" value="1"/>
</dbReference>
<dbReference type="STRING" id="3775.A0A1Q3D6D0"/>
<dbReference type="PROSITE" id="PS51745">
    <property type="entry name" value="PB1"/>
    <property type="match status" value="1"/>
</dbReference>